<evidence type="ECO:0000313" key="2">
    <source>
        <dbReference type="EMBL" id="KAL2048044.1"/>
    </source>
</evidence>
<protein>
    <recommendedName>
        <fullName evidence="4">Flavin-containing monooxygenase</fullName>
    </recommendedName>
</protein>
<organism evidence="2 3">
    <name type="scientific">Lepraria finkii</name>
    <dbReference type="NCBI Taxonomy" id="1340010"/>
    <lineage>
        <taxon>Eukaryota</taxon>
        <taxon>Fungi</taxon>
        <taxon>Dikarya</taxon>
        <taxon>Ascomycota</taxon>
        <taxon>Pezizomycotina</taxon>
        <taxon>Lecanoromycetes</taxon>
        <taxon>OSLEUM clade</taxon>
        <taxon>Lecanoromycetidae</taxon>
        <taxon>Lecanorales</taxon>
        <taxon>Lecanorineae</taxon>
        <taxon>Stereocaulaceae</taxon>
        <taxon>Lepraria</taxon>
    </lineage>
</organism>
<sequence length="599" mass="67242">MGSLPTDNNIDNERFNNPIHHRRHIRIVCIGAGASGLLFAYKLRRSFDDFSLTIYEKNKGIAGTWFENRYPGCACDYPAHNYTYTFEPKPDWPSVYASGPEVRQYFEDFAAKYHLANYCKTSHKVTRAQWDQRTGHWWVDACNLETKQTIKQECDILINATGVLNKPQWPAIPGLHDFQGKLVHSADWDESVDLKNKRIGLIGNGSSGQQILEAAQPIASHLTSFIRQGAWTFGPFGPSAQRDYSPSEIETFKTDPTALLSLRKASETRINSSFPVFLSGNQAQAKLRSHLTTNMKSKLKDPALESILIPSTGVGCRRPTPGINYLSALTAPNVTIAYGPIAKITHHGAISSSDPDLHHDLDVLVCATGFNSTYTPGFPILNADNHNLQDRWAPERGRPAAYFATAIPDYSNYLTFFGPGNPWASGSFLAMIEAQAEYMMKLIDRYQSENWLSFAPKVEAVDELMEYSTKILKKTVWAENCSSWYKQGLKCPAAGSELNNGDDEDATRQAAAESLTLWPGSGPHFIEALAELRAEDWDIAYKGNRFAWLGDGFSRTEVDPESDRAWYIRERDEGPFLSREKRRKVRTMKGERGKWGMAI</sequence>
<proteinExistence type="inferred from homology"/>
<dbReference type="Pfam" id="PF13450">
    <property type="entry name" value="NAD_binding_8"/>
    <property type="match status" value="1"/>
</dbReference>
<dbReference type="EMBL" id="JBHFEH010000084">
    <property type="protein sequence ID" value="KAL2048044.1"/>
    <property type="molecule type" value="Genomic_DNA"/>
</dbReference>
<dbReference type="Gene3D" id="3.50.50.60">
    <property type="entry name" value="FAD/NAD(P)-binding domain"/>
    <property type="match status" value="2"/>
</dbReference>
<reference evidence="2 3" key="1">
    <citation type="submission" date="2024-09" db="EMBL/GenBank/DDBJ databases">
        <title>Rethinking Asexuality: The Enigmatic Case of Functional Sexual Genes in Lepraria (Stereocaulaceae).</title>
        <authorList>
            <person name="Doellman M."/>
            <person name="Sun Y."/>
            <person name="Barcenas-Pena A."/>
            <person name="Lumbsch H.T."/>
            <person name="Grewe F."/>
        </authorList>
    </citation>
    <scope>NUCLEOTIDE SEQUENCE [LARGE SCALE GENOMIC DNA]</scope>
    <source>
        <strain evidence="2 3">Grewe 0041</strain>
    </source>
</reference>
<dbReference type="SUPFAM" id="SSF51905">
    <property type="entry name" value="FAD/NAD(P)-binding domain"/>
    <property type="match status" value="3"/>
</dbReference>
<gene>
    <name evidence="2" type="ORF">ABVK25_011081</name>
</gene>
<name>A0ABR4AQP9_9LECA</name>
<accession>A0ABR4AQP9</accession>
<comment type="similarity">
    <text evidence="1">Belongs to the FAD-binding monooxygenase family.</text>
</comment>
<dbReference type="InterPro" id="IPR051209">
    <property type="entry name" value="FAD-bind_Monooxygenase_sf"/>
</dbReference>
<dbReference type="PANTHER" id="PTHR42877">
    <property type="entry name" value="L-ORNITHINE N(5)-MONOOXYGENASE-RELATED"/>
    <property type="match status" value="1"/>
</dbReference>
<dbReference type="PANTHER" id="PTHR42877:SF8">
    <property type="entry name" value="MONOOXYGENASE"/>
    <property type="match status" value="1"/>
</dbReference>
<evidence type="ECO:0008006" key="4">
    <source>
        <dbReference type="Google" id="ProtNLM"/>
    </source>
</evidence>
<dbReference type="Proteomes" id="UP001590951">
    <property type="component" value="Unassembled WGS sequence"/>
</dbReference>
<keyword evidence="3" id="KW-1185">Reference proteome</keyword>
<evidence type="ECO:0000256" key="1">
    <source>
        <dbReference type="ARBA" id="ARBA00010139"/>
    </source>
</evidence>
<evidence type="ECO:0000313" key="3">
    <source>
        <dbReference type="Proteomes" id="UP001590951"/>
    </source>
</evidence>
<comment type="caution">
    <text evidence="2">The sequence shown here is derived from an EMBL/GenBank/DDBJ whole genome shotgun (WGS) entry which is preliminary data.</text>
</comment>
<dbReference type="InterPro" id="IPR036188">
    <property type="entry name" value="FAD/NAD-bd_sf"/>
</dbReference>